<dbReference type="PANTHER" id="PTHR35392">
    <property type="entry name" value="ZN(II)2CYS6 TRANSCRIPTION FACTOR (EUROFUNG)-RELATED-RELATED"/>
    <property type="match status" value="1"/>
</dbReference>
<keyword evidence="2" id="KW-1185">Reference proteome</keyword>
<proteinExistence type="predicted"/>
<evidence type="ECO:0000313" key="2">
    <source>
        <dbReference type="Proteomes" id="UP001373714"/>
    </source>
</evidence>
<dbReference type="InterPro" id="IPR052973">
    <property type="entry name" value="Fungal_sec-metab_reg_TF"/>
</dbReference>
<name>A0AAV9UP80_9PEZI</name>
<reference evidence="1 2" key="1">
    <citation type="submission" date="2019-10" db="EMBL/GenBank/DDBJ databases">
        <authorList>
            <person name="Palmer J.M."/>
        </authorList>
    </citation>
    <scope>NUCLEOTIDE SEQUENCE [LARGE SCALE GENOMIC DNA]</scope>
    <source>
        <strain evidence="1 2">TWF730</strain>
    </source>
</reference>
<comment type="caution">
    <text evidence="1">The sequence shown here is derived from an EMBL/GenBank/DDBJ whole genome shotgun (WGS) entry which is preliminary data.</text>
</comment>
<dbReference type="Proteomes" id="UP001373714">
    <property type="component" value="Unassembled WGS sequence"/>
</dbReference>
<sequence length="295" mass="35039">MSRFTPIPGVDVVSYRWKDGNKKIHEVEMPRYCIALLAQTEKNIIKYILYHASKYSKLLESAEPTGYIFDMAMKYARLNKGTMVSDALYIWFVSRMTEEDWSIYKSDADKFDMSPIPPWSEKTLVTPMMDTQLDQIIVRSFLKPVRSRLLPKLQEKLLAGNPKDWFDIFLTLFVLLTSIEKLGKHADKFRRRYGVLKEGRIPRGMDPFFHDANVLLAYFHRIYQGSAPFRDDWQNPDTAKKRNMTEDQAEFIQYLQREIMPQEKRLKGMRNQKLQTYTQPMYWSHQLFFDDWNPS</sequence>
<dbReference type="EMBL" id="JAVHNS010000008">
    <property type="protein sequence ID" value="KAK6346159.1"/>
    <property type="molecule type" value="Genomic_DNA"/>
</dbReference>
<dbReference type="AlphaFoldDB" id="A0AAV9UP80"/>
<dbReference type="PANTHER" id="PTHR35392:SF3">
    <property type="entry name" value="ZN(2)-C6 FUNGAL-TYPE DOMAIN-CONTAINING PROTEIN"/>
    <property type="match status" value="1"/>
</dbReference>
<protein>
    <submittedName>
        <fullName evidence="1">Uncharacterized protein</fullName>
    </submittedName>
</protein>
<gene>
    <name evidence="1" type="ORF">TWF730_010491</name>
</gene>
<evidence type="ECO:0000313" key="1">
    <source>
        <dbReference type="EMBL" id="KAK6346159.1"/>
    </source>
</evidence>
<organism evidence="1 2">
    <name type="scientific">Orbilia blumenaviensis</name>
    <dbReference type="NCBI Taxonomy" id="1796055"/>
    <lineage>
        <taxon>Eukaryota</taxon>
        <taxon>Fungi</taxon>
        <taxon>Dikarya</taxon>
        <taxon>Ascomycota</taxon>
        <taxon>Pezizomycotina</taxon>
        <taxon>Orbiliomycetes</taxon>
        <taxon>Orbiliales</taxon>
        <taxon>Orbiliaceae</taxon>
        <taxon>Orbilia</taxon>
    </lineage>
</organism>
<accession>A0AAV9UP80</accession>